<evidence type="ECO:0000259" key="6">
    <source>
        <dbReference type="PROSITE" id="PS50888"/>
    </source>
</evidence>
<dbReference type="PANTHER" id="PTHR16223:SF383">
    <property type="entry name" value="TRANSCRIPTION FACTOR BHLH111"/>
    <property type="match status" value="1"/>
</dbReference>
<gene>
    <name evidence="7" type="ORF">FRX31_034194</name>
</gene>
<evidence type="ECO:0000256" key="2">
    <source>
        <dbReference type="ARBA" id="ARBA00023015"/>
    </source>
</evidence>
<dbReference type="GO" id="GO:0000981">
    <property type="term" value="F:DNA-binding transcription factor activity, RNA polymerase II-specific"/>
    <property type="evidence" value="ECO:0007669"/>
    <property type="project" value="TreeGrafter"/>
</dbReference>
<feature type="compositionally biased region" description="Polar residues" evidence="5">
    <location>
        <begin position="347"/>
        <end position="365"/>
    </location>
</feature>
<comment type="caution">
    <text evidence="7">The sequence shown here is derived from an EMBL/GenBank/DDBJ whole genome shotgun (WGS) entry which is preliminary data.</text>
</comment>
<keyword evidence="3" id="KW-0804">Transcription</keyword>
<dbReference type="GO" id="GO:0005634">
    <property type="term" value="C:nucleus"/>
    <property type="evidence" value="ECO:0007669"/>
    <property type="project" value="UniProtKB-SubCell"/>
</dbReference>
<dbReference type="PROSITE" id="PS50888">
    <property type="entry name" value="BHLH"/>
    <property type="match status" value="1"/>
</dbReference>
<dbReference type="InterPro" id="IPR045239">
    <property type="entry name" value="bHLH95_bHLH"/>
</dbReference>
<evidence type="ECO:0000313" key="8">
    <source>
        <dbReference type="Proteomes" id="UP000554482"/>
    </source>
</evidence>
<dbReference type="InterPro" id="IPR011598">
    <property type="entry name" value="bHLH_dom"/>
</dbReference>
<dbReference type="Gene3D" id="4.10.280.10">
    <property type="entry name" value="Helix-loop-helix DNA-binding domain"/>
    <property type="match status" value="1"/>
</dbReference>
<evidence type="ECO:0000256" key="4">
    <source>
        <dbReference type="ARBA" id="ARBA00023242"/>
    </source>
</evidence>
<dbReference type="InterPro" id="IPR036638">
    <property type="entry name" value="HLH_DNA-bd_sf"/>
</dbReference>
<feature type="domain" description="BHLH" evidence="6">
    <location>
        <begin position="387"/>
        <end position="436"/>
    </location>
</feature>
<organism evidence="7 8">
    <name type="scientific">Thalictrum thalictroides</name>
    <name type="common">Rue-anemone</name>
    <name type="synonym">Anemone thalictroides</name>
    <dbReference type="NCBI Taxonomy" id="46969"/>
    <lineage>
        <taxon>Eukaryota</taxon>
        <taxon>Viridiplantae</taxon>
        <taxon>Streptophyta</taxon>
        <taxon>Embryophyta</taxon>
        <taxon>Tracheophyta</taxon>
        <taxon>Spermatophyta</taxon>
        <taxon>Magnoliopsida</taxon>
        <taxon>Ranunculales</taxon>
        <taxon>Ranunculaceae</taxon>
        <taxon>Thalictroideae</taxon>
        <taxon>Thalictrum</taxon>
    </lineage>
</organism>
<feature type="region of interest" description="Disordered" evidence="5">
    <location>
        <begin position="259"/>
        <end position="288"/>
    </location>
</feature>
<evidence type="ECO:0000256" key="5">
    <source>
        <dbReference type="SAM" id="MobiDB-lite"/>
    </source>
</evidence>
<evidence type="ECO:0000256" key="3">
    <source>
        <dbReference type="ARBA" id="ARBA00023163"/>
    </source>
</evidence>
<dbReference type="PANTHER" id="PTHR16223">
    <property type="entry name" value="TRANSCRIPTION FACTOR BHLH83-RELATED"/>
    <property type="match status" value="1"/>
</dbReference>
<keyword evidence="2" id="KW-0805">Transcription regulation</keyword>
<proteinExistence type="predicted"/>
<dbReference type="AlphaFoldDB" id="A0A7J6UVG0"/>
<dbReference type="CDD" id="cd11393">
    <property type="entry name" value="bHLH_AtbHLH_like"/>
    <property type="match status" value="1"/>
</dbReference>
<dbReference type="GO" id="GO:0046983">
    <property type="term" value="F:protein dimerization activity"/>
    <property type="evidence" value="ECO:0007669"/>
    <property type="project" value="InterPro"/>
</dbReference>
<protein>
    <submittedName>
        <fullName evidence="7">Transcription factor bhlh</fullName>
    </submittedName>
</protein>
<feature type="compositionally biased region" description="Low complexity" evidence="5">
    <location>
        <begin position="40"/>
        <end position="69"/>
    </location>
</feature>
<dbReference type="OrthoDB" id="663846at2759"/>
<dbReference type="SUPFAM" id="SSF47459">
    <property type="entry name" value="HLH, helix-loop-helix DNA-binding domain"/>
    <property type="match status" value="1"/>
</dbReference>
<sequence length="508" mass="56781">MAEDQGSEGSVANSSSTSNIWDLHGTTSLSSWNNNNNNIPWHSSNPNSNSSCDEDISISNSFTNNSNHSGLSTDDSSRQLREHRASRQLGEPSPDNHLWSKVLLTVGNGGSLHNNQDVEENFLEALSSKNPATDMFEPVCDYLKKMDNSWEYGNSTSYNNMERQLNSFSGCILEHDSRVNNLSNSVTDWSIAPPCPEVDRQITQPTLCNMSFDSMDQYSESDLSQMKRNLSNSSIYGAADNSCFLPYYGNDIKVESQHQQIEASENLHRPYKNNNTSSSRYPDGHNSSVTGDNEKYYYGMLDMPWFNTRNLSDVISFNGCLTKPVLDLQTIKPCIKATIQTDNKLQNEISSSAPARGSTRGTGVSSEGKKKRTEESSETQFKKPKHETSTVPSVKVQAPKVKLTDRITALQQIVSPFGKTDTASVLQEAIGYIKFLQEQVQLLSNPYMKANANKDPWGMLERKDKAEAKFDLKSRGLCLVPISCTPQVYRENTGSDYWTPTYRGCLYR</sequence>
<evidence type="ECO:0000313" key="7">
    <source>
        <dbReference type="EMBL" id="KAF5176220.1"/>
    </source>
</evidence>
<feature type="region of interest" description="Disordered" evidence="5">
    <location>
        <begin position="40"/>
        <end position="96"/>
    </location>
</feature>
<dbReference type="EMBL" id="JABWDY010043053">
    <property type="protein sequence ID" value="KAF5176220.1"/>
    <property type="molecule type" value="Genomic_DNA"/>
</dbReference>
<keyword evidence="8" id="KW-1185">Reference proteome</keyword>
<comment type="subcellular location">
    <subcellularLocation>
        <location evidence="1">Nucleus</location>
    </subcellularLocation>
</comment>
<reference evidence="7 8" key="1">
    <citation type="submission" date="2020-06" db="EMBL/GenBank/DDBJ databases">
        <title>Transcriptomic and genomic resources for Thalictrum thalictroides and T. hernandezii: Facilitating candidate gene discovery in an emerging model plant lineage.</title>
        <authorList>
            <person name="Arias T."/>
            <person name="Riano-Pachon D.M."/>
            <person name="Di Stilio V.S."/>
        </authorList>
    </citation>
    <scope>NUCLEOTIDE SEQUENCE [LARGE SCALE GENOMIC DNA]</scope>
    <source>
        <strain evidence="8">cv. WT478/WT964</strain>
        <tissue evidence="7">Leaves</tissue>
    </source>
</reference>
<dbReference type="Proteomes" id="UP000554482">
    <property type="component" value="Unassembled WGS sequence"/>
</dbReference>
<dbReference type="InterPro" id="IPR045843">
    <property type="entry name" value="IND-like"/>
</dbReference>
<name>A0A7J6UVG0_THATH</name>
<feature type="region of interest" description="Disordered" evidence="5">
    <location>
        <begin position="347"/>
        <end position="394"/>
    </location>
</feature>
<dbReference type="GO" id="GO:0000978">
    <property type="term" value="F:RNA polymerase II cis-regulatory region sequence-specific DNA binding"/>
    <property type="evidence" value="ECO:0007669"/>
    <property type="project" value="TreeGrafter"/>
</dbReference>
<feature type="compositionally biased region" description="Polar residues" evidence="5">
    <location>
        <begin position="272"/>
        <end position="288"/>
    </location>
</feature>
<accession>A0A7J6UVG0</accession>
<keyword evidence="4" id="KW-0539">Nucleus</keyword>
<feature type="compositionally biased region" description="Basic and acidic residues" evidence="5">
    <location>
        <begin position="75"/>
        <end position="85"/>
    </location>
</feature>
<evidence type="ECO:0000256" key="1">
    <source>
        <dbReference type="ARBA" id="ARBA00004123"/>
    </source>
</evidence>